<name>A0A0J9TKE9_PLAVI</name>
<evidence type="ECO:0000256" key="7">
    <source>
        <dbReference type="SAM" id="Coils"/>
    </source>
</evidence>
<evidence type="ECO:0000256" key="2">
    <source>
        <dbReference type="ARBA" id="ARBA00022603"/>
    </source>
</evidence>
<proteinExistence type="predicted"/>
<dbReference type="EMBL" id="KQ235637">
    <property type="protein sequence ID" value="KMZ96200.1"/>
    <property type="molecule type" value="Genomic_DNA"/>
</dbReference>
<comment type="catalytic activity">
    <reaction evidence="6">
        <text>a 2'-deoxyadenosine in DNA + S-adenosyl-L-methionine = an N(6)-methyl-2'-deoxyadenosine in DNA + S-adenosyl-L-homocysteine + H(+)</text>
        <dbReference type="Rhea" id="RHEA:15197"/>
        <dbReference type="Rhea" id="RHEA-COMP:12418"/>
        <dbReference type="Rhea" id="RHEA-COMP:12419"/>
        <dbReference type="ChEBI" id="CHEBI:15378"/>
        <dbReference type="ChEBI" id="CHEBI:57856"/>
        <dbReference type="ChEBI" id="CHEBI:59789"/>
        <dbReference type="ChEBI" id="CHEBI:90615"/>
        <dbReference type="ChEBI" id="CHEBI:90616"/>
        <dbReference type="EC" id="2.1.1.72"/>
    </reaction>
</comment>
<dbReference type="GO" id="GO:0003677">
    <property type="term" value="F:DNA binding"/>
    <property type="evidence" value="ECO:0007669"/>
    <property type="project" value="InterPro"/>
</dbReference>
<dbReference type="AlphaFoldDB" id="A0A0J9TKE9"/>
<dbReference type="Pfam" id="PF02384">
    <property type="entry name" value="N6_Mtase"/>
    <property type="match status" value="1"/>
</dbReference>
<dbReference type="PANTHER" id="PTHR42933:SF1">
    <property type="entry name" value="SITE-SPECIFIC DNA-METHYLTRANSFERASE (ADENINE-SPECIFIC)"/>
    <property type="match status" value="1"/>
</dbReference>
<feature type="domain" description="DNA methylase adenine-specific" evidence="8">
    <location>
        <begin position="74"/>
        <end position="209"/>
    </location>
</feature>
<evidence type="ECO:0000256" key="6">
    <source>
        <dbReference type="ARBA" id="ARBA00047942"/>
    </source>
</evidence>
<dbReference type="EC" id="2.1.1.72" evidence="1"/>
<dbReference type="GO" id="GO:0032259">
    <property type="term" value="P:methylation"/>
    <property type="evidence" value="ECO:0007669"/>
    <property type="project" value="UniProtKB-KW"/>
</dbReference>
<dbReference type="SUPFAM" id="SSF53335">
    <property type="entry name" value="S-adenosyl-L-methionine-dependent methyltransferases"/>
    <property type="match status" value="1"/>
</dbReference>
<organism evidence="9 10">
    <name type="scientific">Plasmodium vivax North Korean</name>
    <dbReference type="NCBI Taxonomy" id="1035514"/>
    <lineage>
        <taxon>Eukaryota</taxon>
        <taxon>Sar</taxon>
        <taxon>Alveolata</taxon>
        <taxon>Apicomplexa</taxon>
        <taxon>Aconoidasida</taxon>
        <taxon>Haemosporida</taxon>
        <taxon>Plasmodiidae</taxon>
        <taxon>Plasmodium</taxon>
        <taxon>Plasmodium (Plasmodium)</taxon>
    </lineage>
</organism>
<dbReference type="GO" id="GO:0009007">
    <property type="term" value="F:site-specific DNA-methyltransferase (adenine-specific) activity"/>
    <property type="evidence" value="ECO:0007669"/>
    <property type="project" value="UniProtKB-EC"/>
</dbReference>
<dbReference type="Proteomes" id="UP000053239">
    <property type="component" value="Unassembled WGS sequence"/>
</dbReference>
<keyword evidence="4" id="KW-0949">S-adenosyl-L-methionine</keyword>
<keyword evidence="2" id="KW-0489">Methyltransferase</keyword>
<dbReference type="InterPro" id="IPR051537">
    <property type="entry name" value="DNA_Adenine_Mtase"/>
</dbReference>
<feature type="coiled-coil region" evidence="7">
    <location>
        <begin position="201"/>
        <end position="249"/>
    </location>
</feature>
<evidence type="ECO:0000256" key="5">
    <source>
        <dbReference type="ARBA" id="ARBA00022747"/>
    </source>
</evidence>
<accession>A0A0J9TKE9</accession>
<evidence type="ECO:0000313" key="9">
    <source>
        <dbReference type="EMBL" id="KMZ96200.1"/>
    </source>
</evidence>
<keyword evidence="3" id="KW-0808">Transferase</keyword>
<evidence type="ECO:0000259" key="8">
    <source>
        <dbReference type="Pfam" id="PF02384"/>
    </source>
</evidence>
<keyword evidence="5" id="KW-0680">Restriction system</keyword>
<dbReference type="Gene3D" id="3.40.50.150">
    <property type="entry name" value="Vaccinia Virus protein VP39"/>
    <property type="match status" value="1"/>
</dbReference>
<evidence type="ECO:0000313" key="10">
    <source>
        <dbReference type="Proteomes" id="UP000053239"/>
    </source>
</evidence>
<keyword evidence="7" id="KW-0175">Coiled coil</keyword>
<dbReference type="GO" id="GO:0008170">
    <property type="term" value="F:N-methyltransferase activity"/>
    <property type="evidence" value="ECO:0007669"/>
    <property type="project" value="InterPro"/>
</dbReference>
<dbReference type="PANTHER" id="PTHR42933">
    <property type="entry name" value="SLR6095 PROTEIN"/>
    <property type="match status" value="1"/>
</dbReference>
<sequence length="252" mass="29195">MGLLITYVLNKIEELPSSEESQKLRENLSQRLQKIFEEIRSSSFQEGSSLNDLWDIVKWTDPKLGSEITNANTLIIKMMKVGKAAIVCSTSVLNRNLETSFRQRLIEQNCVDSIILLPEKLFYGTTIVTCVLVLSRAKEDNKILFINASDKFISENTMNVLSEENILEIFNLYKDRKDVKHYAKLVDSKIIEEKDYVLSINQYVEEKITESKIDIKQLNQDIREGVQKINRLRDEIEKIIEDIEKKIDKNSS</sequence>
<evidence type="ECO:0000256" key="4">
    <source>
        <dbReference type="ARBA" id="ARBA00022691"/>
    </source>
</evidence>
<dbReference type="InterPro" id="IPR003356">
    <property type="entry name" value="DNA_methylase_A-5"/>
</dbReference>
<reference evidence="9 10" key="1">
    <citation type="submission" date="2011-09" db="EMBL/GenBank/DDBJ databases">
        <title>The Genome Sequence of Plasmodium vivax North Korean.</title>
        <authorList>
            <consortium name="The Broad Institute Genome Sequencing Platform"/>
            <consortium name="The Broad Institute Genome Sequencing Center for Infectious Disease"/>
            <person name="Neafsey D."/>
            <person name="Carlton J."/>
            <person name="Barnwell J."/>
            <person name="Collins W."/>
            <person name="Escalante A."/>
            <person name="Mullikin J."/>
            <person name="Saul A."/>
            <person name="Guigo R."/>
            <person name="Camara F."/>
            <person name="Young S.K."/>
            <person name="Zeng Q."/>
            <person name="Gargeya S."/>
            <person name="Fitzgerald M."/>
            <person name="Haas B."/>
            <person name="Abouelleil A."/>
            <person name="Alvarado L."/>
            <person name="Arachchi H.M."/>
            <person name="Berlin A."/>
            <person name="Brown A."/>
            <person name="Chapman S.B."/>
            <person name="Chen Z."/>
            <person name="Dunbar C."/>
            <person name="Freedman E."/>
            <person name="Gearin G."/>
            <person name="Gellesch M."/>
            <person name="Goldberg J."/>
            <person name="Griggs A."/>
            <person name="Gujja S."/>
            <person name="Heiman D."/>
            <person name="Howarth C."/>
            <person name="Larson L."/>
            <person name="Lui A."/>
            <person name="MacDonald P.J.P."/>
            <person name="Montmayeur A."/>
            <person name="Murphy C."/>
            <person name="Neiman D."/>
            <person name="Pearson M."/>
            <person name="Priest M."/>
            <person name="Roberts A."/>
            <person name="Saif S."/>
            <person name="Shea T."/>
            <person name="Shenoy N."/>
            <person name="Sisk P."/>
            <person name="Stolte C."/>
            <person name="Sykes S."/>
            <person name="Wortman J."/>
            <person name="Nusbaum C."/>
            <person name="Birren B."/>
        </authorList>
    </citation>
    <scope>NUCLEOTIDE SEQUENCE [LARGE SCALE GENOMIC DNA]</scope>
    <source>
        <strain evidence="9 10">North Korean</strain>
    </source>
</reference>
<gene>
    <name evidence="9" type="ORF">PVNG_02338</name>
</gene>
<evidence type="ECO:0000256" key="1">
    <source>
        <dbReference type="ARBA" id="ARBA00011900"/>
    </source>
</evidence>
<dbReference type="GO" id="GO:0009307">
    <property type="term" value="P:DNA restriction-modification system"/>
    <property type="evidence" value="ECO:0007669"/>
    <property type="project" value="UniProtKB-KW"/>
</dbReference>
<dbReference type="InterPro" id="IPR029063">
    <property type="entry name" value="SAM-dependent_MTases_sf"/>
</dbReference>
<evidence type="ECO:0000256" key="3">
    <source>
        <dbReference type="ARBA" id="ARBA00022679"/>
    </source>
</evidence>
<protein>
    <recommendedName>
        <fullName evidence="1">site-specific DNA-methyltransferase (adenine-specific)</fullName>
        <ecNumber evidence="1">2.1.1.72</ecNumber>
    </recommendedName>
</protein>